<name>A0AAD5TBZ7_9FUNG</name>
<protein>
    <submittedName>
        <fullName evidence="1">Uncharacterized protein</fullName>
    </submittedName>
</protein>
<proteinExistence type="predicted"/>
<comment type="caution">
    <text evidence="1">The sequence shown here is derived from an EMBL/GenBank/DDBJ whole genome shotgun (WGS) entry which is preliminary data.</text>
</comment>
<dbReference type="Proteomes" id="UP001211907">
    <property type="component" value="Unassembled WGS sequence"/>
</dbReference>
<dbReference type="AlphaFoldDB" id="A0AAD5TBZ7"/>
<sequence length="299" mass="32903">MLDTQLAANVTSVQIVTFTTSGFCAVNVTNTTTLASVASYTLNTCLPSLEEYSNAYSIYYTDLGGKIYKQNYSSPICFMSEPSWSLQNQRIFVENSTEMCDVFNQTGKIVNSLGYQASYYSGNEISTVANVTECNSQNTTVAILFQPATPWIATPVCAENTQYDPKSYDIAQDAKNKFAAAEPYAVFDIFSEPNCRSNSTVVRKAVLLDTCLVLSLFPDSGNMQAQKYTVVSNGSLTVNYYADYACENQSADILQSLAWDNATCTEYANVGNIRLFNLKSSAKLFKPVLYMLLIAVILV</sequence>
<keyword evidence="2" id="KW-1185">Reference proteome</keyword>
<reference evidence="1" key="1">
    <citation type="submission" date="2020-05" db="EMBL/GenBank/DDBJ databases">
        <title>Phylogenomic resolution of chytrid fungi.</title>
        <authorList>
            <person name="Stajich J.E."/>
            <person name="Amses K."/>
            <person name="Simmons R."/>
            <person name="Seto K."/>
            <person name="Myers J."/>
            <person name="Bonds A."/>
            <person name="Quandt C.A."/>
            <person name="Barry K."/>
            <person name="Liu P."/>
            <person name="Grigoriev I."/>
            <person name="Longcore J.E."/>
            <person name="James T.Y."/>
        </authorList>
    </citation>
    <scope>NUCLEOTIDE SEQUENCE</scope>
    <source>
        <strain evidence="1">JEL0513</strain>
    </source>
</reference>
<evidence type="ECO:0000313" key="2">
    <source>
        <dbReference type="Proteomes" id="UP001211907"/>
    </source>
</evidence>
<gene>
    <name evidence="1" type="ORF">HK100_008109</name>
</gene>
<accession>A0AAD5TBZ7</accession>
<evidence type="ECO:0000313" key="1">
    <source>
        <dbReference type="EMBL" id="KAJ3140927.1"/>
    </source>
</evidence>
<organism evidence="1 2">
    <name type="scientific">Physocladia obscura</name>
    <dbReference type="NCBI Taxonomy" id="109957"/>
    <lineage>
        <taxon>Eukaryota</taxon>
        <taxon>Fungi</taxon>
        <taxon>Fungi incertae sedis</taxon>
        <taxon>Chytridiomycota</taxon>
        <taxon>Chytridiomycota incertae sedis</taxon>
        <taxon>Chytridiomycetes</taxon>
        <taxon>Chytridiales</taxon>
        <taxon>Chytriomycetaceae</taxon>
        <taxon>Physocladia</taxon>
    </lineage>
</organism>
<dbReference type="EMBL" id="JADGJH010000039">
    <property type="protein sequence ID" value="KAJ3140927.1"/>
    <property type="molecule type" value="Genomic_DNA"/>
</dbReference>